<proteinExistence type="predicted"/>
<organism evidence="1 2">
    <name type="scientific">Romanomermis culicivorax</name>
    <name type="common">Nematode worm</name>
    <dbReference type="NCBI Taxonomy" id="13658"/>
    <lineage>
        <taxon>Eukaryota</taxon>
        <taxon>Metazoa</taxon>
        <taxon>Ecdysozoa</taxon>
        <taxon>Nematoda</taxon>
        <taxon>Enoplea</taxon>
        <taxon>Dorylaimia</taxon>
        <taxon>Mermithida</taxon>
        <taxon>Mermithoidea</taxon>
        <taxon>Mermithidae</taxon>
        <taxon>Romanomermis</taxon>
    </lineage>
</organism>
<keyword evidence="1" id="KW-1185">Reference proteome</keyword>
<dbReference type="WBParaSite" id="nRc.2.0.1.t13465-RA">
    <property type="protein sequence ID" value="nRc.2.0.1.t13465-RA"/>
    <property type="gene ID" value="nRc.2.0.1.g13465"/>
</dbReference>
<dbReference type="AlphaFoldDB" id="A0A915IHA8"/>
<sequence length="92" mass="10781">MEDQEKLWYPECGSDSCQNNDVLYISYDLVQSKECCLKVGGKPENNAEQIDYLSKAKTIEMDYCRLDSQQLRHRMVISYLKHKKAVSETLFH</sequence>
<evidence type="ECO:0000313" key="1">
    <source>
        <dbReference type="Proteomes" id="UP000887565"/>
    </source>
</evidence>
<dbReference type="Proteomes" id="UP000887565">
    <property type="component" value="Unplaced"/>
</dbReference>
<evidence type="ECO:0000313" key="2">
    <source>
        <dbReference type="WBParaSite" id="nRc.2.0.1.t13465-RA"/>
    </source>
</evidence>
<accession>A0A915IHA8</accession>
<reference evidence="2" key="1">
    <citation type="submission" date="2022-11" db="UniProtKB">
        <authorList>
            <consortium name="WormBaseParasite"/>
        </authorList>
    </citation>
    <scope>IDENTIFICATION</scope>
</reference>
<protein>
    <submittedName>
        <fullName evidence="2">Uncharacterized protein</fullName>
    </submittedName>
</protein>
<name>A0A915IHA8_ROMCU</name>